<reference evidence="2" key="1">
    <citation type="journal article" date="2019" name="Int. J. Syst. Evol. Microbiol.">
        <title>The Global Catalogue of Microorganisms (GCM) 10K type strain sequencing project: providing services to taxonomists for standard genome sequencing and annotation.</title>
        <authorList>
            <consortium name="The Broad Institute Genomics Platform"/>
            <consortium name="The Broad Institute Genome Sequencing Center for Infectious Disease"/>
            <person name="Wu L."/>
            <person name="Ma J."/>
        </authorList>
    </citation>
    <scope>NUCLEOTIDE SEQUENCE [LARGE SCALE GENOMIC DNA]</scope>
    <source>
        <strain evidence="2">CGMCC 1.15905</strain>
    </source>
</reference>
<dbReference type="Proteomes" id="UP000623419">
    <property type="component" value="Unassembled WGS sequence"/>
</dbReference>
<name>A0ABQ1HML7_9GAMM</name>
<dbReference type="EMBL" id="BMKC01000002">
    <property type="protein sequence ID" value="GGA82410.1"/>
    <property type="molecule type" value="Genomic_DNA"/>
</dbReference>
<organism evidence="1 2">
    <name type="scientific">Arenimonas soli</name>
    <dbReference type="NCBI Taxonomy" id="2269504"/>
    <lineage>
        <taxon>Bacteria</taxon>
        <taxon>Pseudomonadati</taxon>
        <taxon>Pseudomonadota</taxon>
        <taxon>Gammaproteobacteria</taxon>
        <taxon>Lysobacterales</taxon>
        <taxon>Lysobacteraceae</taxon>
        <taxon>Arenimonas</taxon>
    </lineage>
</organism>
<dbReference type="RefSeq" id="WP_188663918.1">
    <property type="nucleotide sequence ID" value="NZ_BMKC01000002.1"/>
</dbReference>
<evidence type="ECO:0000313" key="1">
    <source>
        <dbReference type="EMBL" id="GGA82410.1"/>
    </source>
</evidence>
<protein>
    <recommendedName>
        <fullName evidence="3">Extradiol ring-cleavage dioxygenase LigAB LigA subunit domain-containing protein</fullName>
    </recommendedName>
</protein>
<evidence type="ECO:0008006" key="3">
    <source>
        <dbReference type="Google" id="ProtNLM"/>
    </source>
</evidence>
<keyword evidence="2" id="KW-1185">Reference proteome</keyword>
<dbReference type="SUPFAM" id="SSF56209">
    <property type="entry name" value="Nitrile hydratase alpha chain"/>
    <property type="match status" value="1"/>
</dbReference>
<sequence length="95" mass="10273">MSNTLSDETAAKLLDKLATDDDFRALFQKDPRQALAQVGHAPAADASVKEGLWSCLSVSKLADKKDIAASRDTLRKQLATEQAGAHPITLENPQR</sequence>
<accession>A0ABQ1HML7</accession>
<dbReference type="InterPro" id="IPR036648">
    <property type="entry name" value="CN_Hdrase_a/SCN_Hdrase_g_sf"/>
</dbReference>
<proteinExistence type="predicted"/>
<dbReference type="NCBIfam" id="TIGR04509">
    <property type="entry name" value="mod_pep_NH_fam"/>
    <property type="match status" value="1"/>
</dbReference>
<comment type="caution">
    <text evidence="1">The sequence shown here is derived from an EMBL/GenBank/DDBJ whole genome shotgun (WGS) entry which is preliminary data.</text>
</comment>
<evidence type="ECO:0000313" key="2">
    <source>
        <dbReference type="Proteomes" id="UP000623419"/>
    </source>
</evidence>
<dbReference type="InterPro" id="IPR030976">
    <property type="entry name" value="Mod_pep_NH_fam"/>
</dbReference>
<gene>
    <name evidence="1" type="ORF">GCM10011521_20940</name>
</gene>